<dbReference type="AlphaFoldDB" id="A0A0U3N132"/>
<dbReference type="KEGG" id="rdp:RD2015_3419"/>
<dbReference type="EMBL" id="CP013729">
    <property type="protein sequence ID" value="ALV07876.1"/>
    <property type="molecule type" value="Genomic_DNA"/>
</dbReference>
<dbReference type="RefSeq" id="WP_058935926.1">
    <property type="nucleotide sequence ID" value="NZ_CP013729.1"/>
</dbReference>
<reference evidence="1 2" key="1">
    <citation type="submission" date="2015-12" db="EMBL/GenBank/DDBJ databases">
        <title>Complete genome of Roseateles depolymerans KCTC 42856.</title>
        <authorList>
            <person name="Kim K.M."/>
        </authorList>
    </citation>
    <scope>NUCLEOTIDE SEQUENCE [LARGE SCALE GENOMIC DNA]</scope>
    <source>
        <strain evidence="1 2">KCTC 42856</strain>
    </source>
</reference>
<dbReference type="PATRIC" id="fig|76731.3.peg.3504"/>
<protein>
    <submittedName>
        <fullName evidence="1">Uncharacterized protein</fullName>
    </submittedName>
</protein>
<dbReference type="Proteomes" id="UP000060699">
    <property type="component" value="Chromosome"/>
</dbReference>
<organism evidence="1 2">
    <name type="scientific">Roseateles depolymerans</name>
    <dbReference type="NCBI Taxonomy" id="76731"/>
    <lineage>
        <taxon>Bacteria</taxon>
        <taxon>Pseudomonadati</taxon>
        <taxon>Pseudomonadota</taxon>
        <taxon>Betaproteobacteria</taxon>
        <taxon>Burkholderiales</taxon>
        <taxon>Sphaerotilaceae</taxon>
        <taxon>Roseateles</taxon>
    </lineage>
</organism>
<sequence length="84" mass="9433">MNNTYWFPAKRYGWGWGLPRVWQGQATLVGFVLLLVAGGFVFPPQDSQWGFLAYVALVSSLLLGVCYLKGEPPRWRWGDKGPSA</sequence>
<name>A0A0U3N132_9BURK</name>
<proteinExistence type="predicted"/>
<accession>A0A0U3N132</accession>
<evidence type="ECO:0000313" key="2">
    <source>
        <dbReference type="Proteomes" id="UP000060699"/>
    </source>
</evidence>
<evidence type="ECO:0000313" key="1">
    <source>
        <dbReference type="EMBL" id="ALV07876.1"/>
    </source>
</evidence>
<gene>
    <name evidence="1" type="ORF">RD2015_3419</name>
</gene>
<keyword evidence="2" id="KW-1185">Reference proteome</keyword>